<evidence type="ECO:0000256" key="4">
    <source>
        <dbReference type="ARBA" id="ARBA00022714"/>
    </source>
</evidence>
<reference evidence="14" key="1">
    <citation type="submission" date="2020-08" db="EMBL/GenBank/DDBJ databases">
        <title>Genome public.</title>
        <authorList>
            <person name="Liu C."/>
            <person name="Sun Q."/>
        </authorList>
    </citation>
    <scope>NUCLEOTIDE SEQUENCE</scope>
    <source>
        <strain evidence="14">NSJ-51</strain>
    </source>
</reference>
<dbReference type="GO" id="GO:0050660">
    <property type="term" value="F:flavin adenine dinucleotide binding"/>
    <property type="evidence" value="ECO:0007669"/>
    <property type="project" value="InterPro"/>
</dbReference>
<dbReference type="InterPro" id="IPR017938">
    <property type="entry name" value="Riboflavin_synthase-like_b-brl"/>
</dbReference>
<gene>
    <name evidence="14" type="ORF">H8S57_16655</name>
</gene>
<keyword evidence="7" id="KW-0249">Electron transport</keyword>
<dbReference type="SUPFAM" id="SSF63380">
    <property type="entry name" value="Riboflavin synthase domain-like"/>
    <property type="match status" value="1"/>
</dbReference>
<evidence type="ECO:0000256" key="10">
    <source>
        <dbReference type="ARBA" id="ARBA00034078"/>
    </source>
</evidence>
<dbReference type="PROSITE" id="PS51384">
    <property type="entry name" value="FAD_FR"/>
    <property type="match status" value="1"/>
</dbReference>
<dbReference type="Pfam" id="PF10418">
    <property type="entry name" value="DHODB_Fe-S_bind"/>
    <property type="match status" value="1"/>
</dbReference>
<feature type="binding site" evidence="12">
    <location>
        <position position="219"/>
    </location>
    <ligand>
        <name>[2Fe-2S] cluster</name>
        <dbReference type="ChEBI" id="CHEBI:190135"/>
    </ligand>
</feature>
<dbReference type="GO" id="GO:0046872">
    <property type="term" value="F:metal ion binding"/>
    <property type="evidence" value="ECO:0007669"/>
    <property type="project" value="UniProtKB-KW"/>
</dbReference>
<evidence type="ECO:0000256" key="6">
    <source>
        <dbReference type="ARBA" id="ARBA00022827"/>
    </source>
</evidence>
<keyword evidence="15" id="KW-1185">Reference proteome</keyword>
<dbReference type="PRINTS" id="PR00409">
    <property type="entry name" value="PHDIOXRDTASE"/>
</dbReference>
<keyword evidence="9 12" id="KW-0411">Iron-sulfur</keyword>
<dbReference type="PANTHER" id="PTHR43513">
    <property type="entry name" value="DIHYDROOROTATE DEHYDROGENASE B (NAD(+)), ELECTRON TRANSFER SUBUNIT"/>
    <property type="match status" value="1"/>
</dbReference>
<organism evidence="14 15">
    <name type="scientific">Lawsonibacter hominis</name>
    <dbReference type="NCBI Taxonomy" id="2763053"/>
    <lineage>
        <taxon>Bacteria</taxon>
        <taxon>Bacillati</taxon>
        <taxon>Bacillota</taxon>
        <taxon>Clostridia</taxon>
        <taxon>Eubacteriales</taxon>
        <taxon>Oscillospiraceae</taxon>
        <taxon>Lawsonibacter</taxon>
    </lineage>
</organism>
<comment type="cofactor">
    <cofactor evidence="12">
        <name>[2Fe-2S] cluster</name>
        <dbReference type="ChEBI" id="CHEBI:190135"/>
    </cofactor>
    <text evidence="12">Binds 1 [2Fe-2S] cluster per subunit.</text>
</comment>
<comment type="cofactor">
    <cofactor evidence="11">
        <name>FAD</name>
        <dbReference type="ChEBI" id="CHEBI:57692"/>
    </cofactor>
    <text evidence="11">Binds 1 FAD per subunit.</text>
</comment>
<feature type="binding site" evidence="11">
    <location>
        <begin position="65"/>
        <end position="67"/>
    </location>
    <ligand>
        <name>FAD</name>
        <dbReference type="ChEBI" id="CHEBI:57692"/>
    </ligand>
</feature>
<proteinExistence type="inferred from homology"/>
<comment type="caution">
    <text evidence="14">The sequence shown here is derived from an EMBL/GenBank/DDBJ whole genome shotgun (WGS) entry which is preliminary data.</text>
</comment>
<keyword evidence="6 11" id="KW-0274">FAD</keyword>
<dbReference type="PIRSF" id="PIRSF006816">
    <property type="entry name" value="Cyc3_hyd_g"/>
    <property type="match status" value="1"/>
</dbReference>
<evidence type="ECO:0000256" key="11">
    <source>
        <dbReference type="PIRSR" id="PIRSR006816-1"/>
    </source>
</evidence>
<dbReference type="GO" id="GO:0006221">
    <property type="term" value="P:pyrimidine nucleotide biosynthetic process"/>
    <property type="evidence" value="ECO:0007669"/>
    <property type="project" value="InterPro"/>
</dbReference>
<evidence type="ECO:0000256" key="8">
    <source>
        <dbReference type="ARBA" id="ARBA00023004"/>
    </source>
</evidence>
<feature type="binding site" evidence="12">
    <location>
        <position position="211"/>
    </location>
    <ligand>
        <name>[2Fe-2S] cluster</name>
        <dbReference type="ChEBI" id="CHEBI:190135"/>
    </ligand>
</feature>
<dbReference type="Gene3D" id="3.40.50.80">
    <property type="entry name" value="Nucleotide-binding domain of ferredoxin-NADP reductase (FNR) module"/>
    <property type="match status" value="1"/>
</dbReference>
<evidence type="ECO:0000256" key="7">
    <source>
        <dbReference type="ARBA" id="ARBA00022982"/>
    </source>
</evidence>
<feature type="binding site" evidence="12">
    <location>
        <position position="216"/>
    </location>
    <ligand>
        <name>[2Fe-2S] cluster</name>
        <dbReference type="ChEBI" id="CHEBI:190135"/>
    </ligand>
</feature>
<dbReference type="Gene3D" id="2.10.240.10">
    <property type="entry name" value="Dihydroorotate dehydrogenase, electron transfer subunit"/>
    <property type="match status" value="1"/>
</dbReference>
<evidence type="ECO:0000256" key="5">
    <source>
        <dbReference type="ARBA" id="ARBA00022723"/>
    </source>
</evidence>
<dbReference type="InterPro" id="IPR037117">
    <property type="entry name" value="Dihydroorotate_DH_ele_sf"/>
</dbReference>
<dbReference type="Proteomes" id="UP000661435">
    <property type="component" value="Unassembled WGS sequence"/>
</dbReference>
<comment type="cofactor">
    <cofactor evidence="10">
        <name>[2Fe-2S] cluster</name>
        <dbReference type="ChEBI" id="CHEBI:190135"/>
    </cofactor>
</comment>
<feature type="binding site" evidence="11">
    <location>
        <begin position="72"/>
        <end position="73"/>
    </location>
    <ligand>
        <name>FAD</name>
        <dbReference type="ChEBI" id="CHEBI:57692"/>
    </ligand>
</feature>
<name>A0A8J6J308_9FIRM</name>
<protein>
    <submittedName>
        <fullName evidence="14">Dihydroorotate dehydrogenase electron transfer subunit</fullName>
    </submittedName>
</protein>
<dbReference type="CDD" id="cd06218">
    <property type="entry name" value="DHOD_e_trans"/>
    <property type="match status" value="1"/>
</dbReference>
<sequence length="252" mass="27133">MFVRLTELRPVTARDTLYRFTCPAIARAALPGQFVELKLTGGCDPFLRRPISLFDADGTETFSLLVRTVGRGTEYMTGWTPGMEIDVLGPLGSGFSWETDTRDCLLVAGGIGLAPMGFLARRLLDEGKRVRLLFSPRRDAALLEALPFRERLDVSCCENRSALPAALDALLAQGADAVFSCGPEGLLESVAERAAAHGVPCQLSMERRMACGIGICLGCAIAIHTPGGVTYKKVCKDGPVFRGEEVAFHAQP</sequence>
<evidence type="ECO:0000259" key="13">
    <source>
        <dbReference type="PROSITE" id="PS51384"/>
    </source>
</evidence>
<keyword evidence="2" id="KW-0813">Transport</keyword>
<dbReference type="GO" id="GO:0051537">
    <property type="term" value="F:2 iron, 2 sulfur cluster binding"/>
    <property type="evidence" value="ECO:0007669"/>
    <property type="project" value="UniProtKB-KW"/>
</dbReference>
<keyword evidence="8 12" id="KW-0408">Iron</keyword>
<keyword evidence="4 12" id="KW-0001">2Fe-2S</keyword>
<dbReference type="RefSeq" id="WP_186909075.1">
    <property type="nucleotide sequence ID" value="NZ_JACOPP010000063.1"/>
</dbReference>
<evidence type="ECO:0000313" key="15">
    <source>
        <dbReference type="Proteomes" id="UP000661435"/>
    </source>
</evidence>
<dbReference type="PANTHER" id="PTHR43513:SF3">
    <property type="entry name" value="DIHYDROOROTATE DEHYDROGENASE B (NAD(+)), ELECTRON TRANSFER SUBUNIT-RELATED"/>
    <property type="match status" value="1"/>
</dbReference>
<dbReference type="InterPro" id="IPR039261">
    <property type="entry name" value="FNR_nucleotide-bd"/>
</dbReference>
<dbReference type="Gene3D" id="2.40.30.10">
    <property type="entry name" value="Translation factors"/>
    <property type="match status" value="1"/>
</dbReference>
<evidence type="ECO:0000256" key="12">
    <source>
        <dbReference type="PIRSR" id="PIRSR006816-2"/>
    </source>
</evidence>
<dbReference type="GO" id="GO:0016491">
    <property type="term" value="F:oxidoreductase activity"/>
    <property type="evidence" value="ECO:0007669"/>
    <property type="project" value="InterPro"/>
</dbReference>
<comment type="similarity">
    <text evidence="1">Belongs to the PyrK family.</text>
</comment>
<dbReference type="EMBL" id="JACOPP010000063">
    <property type="protein sequence ID" value="MBC5735322.1"/>
    <property type="molecule type" value="Genomic_DNA"/>
</dbReference>
<keyword evidence="3 11" id="KW-0285">Flavoprotein</keyword>
<feature type="binding site" evidence="11">
    <location>
        <begin position="49"/>
        <end position="52"/>
    </location>
    <ligand>
        <name>FAD</name>
        <dbReference type="ChEBI" id="CHEBI:57692"/>
    </ligand>
</feature>
<evidence type="ECO:0000256" key="2">
    <source>
        <dbReference type="ARBA" id="ARBA00022448"/>
    </source>
</evidence>
<evidence type="ECO:0000256" key="9">
    <source>
        <dbReference type="ARBA" id="ARBA00023014"/>
    </source>
</evidence>
<dbReference type="SUPFAM" id="SSF52343">
    <property type="entry name" value="Ferredoxin reductase-like, C-terminal NADP-linked domain"/>
    <property type="match status" value="1"/>
</dbReference>
<accession>A0A8J6J308</accession>
<dbReference type="InterPro" id="IPR017927">
    <property type="entry name" value="FAD-bd_FR_type"/>
</dbReference>
<keyword evidence="5 12" id="KW-0479">Metal-binding</keyword>
<evidence type="ECO:0000313" key="14">
    <source>
        <dbReference type="EMBL" id="MBC5735322.1"/>
    </source>
</evidence>
<dbReference type="InterPro" id="IPR050353">
    <property type="entry name" value="PyrK_electron_transfer"/>
</dbReference>
<dbReference type="InterPro" id="IPR012165">
    <property type="entry name" value="Cyt_c3_hydrogenase_gsu"/>
</dbReference>
<evidence type="ECO:0000256" key="1">
    <source>
        <dbReference type="ARBA" id="ARBA00006422"/>
    </source>
</evidence>
<feature type="binding site" evidence="12">
    <location>
        <position position="235"/>
    </location>
    <ligand>
        <name>[2Fe-2S] cluster</name>
        <dbReference type="ChEBI" id="CHEBI:190135"/>
    </ligand>
</feature>
<feature type="domain" description="FAD-binding FR-type" evidence="13">
    <location>
        <begin position="1"/>
        <end position="97"/>
    </location>
</feature>
<evidence type="ECO:0000256" key="3">
    <source>
        <dbReference type="ARBA" id="ARBA00022630"/>
    </source>
</evidence>
<dbReference type="AlphaFoldDB" id="A0A8J6J308"/>
<dbReference type="InterPro" id="IPR019480">
    <property type="entry name" value="Dihydroorotate_DH_Fe-S-bd"/>
</dbReference>